<dbReference type="EMBL" id="JAULSO010000005">
    <property type="protein sequence ID" value="KAK3682526.1"/>
    <property type="molecule type" value="Genomic_DNA"/>
</dbReference>
<dbReference type="PROSITE" id="PS50822">
    <property type="entry name" value="PIWI"/>
    <property type="match status" value="1"/>
</dbReference>
<dbReference type="InterPro" id="IPR003100">
    <property type="entry name" value="PAZ_dom"/>
</dbReference>
<dbReference type="InterPro" id="IPR014811">
    <property type="entry name" value="ArgoL1"/>
</dbReference>
<dbReference type="InterPro" id="IPR012337">
    <property type="entry name" value="RNaseH-like_sf"/>
</dbReference>
<evidence type="ECO:0000313" key="2">
    <source>
        <dbReference type="EMBL" id="KAK3682526.1"/>
    </source>
</evidence>
<dbReference type="AlphaFoldDB" id="A0AAE0X175"/>
<evidence type="ECO:0000259" key="1">
    <source>
        <dbReference type="PROSITE" id="PS50822"/>
    </source>
</evidence>
<dbReference type="Gene3D" id="2.170.260.10">
    <property type="entry name" value="paz domain"/>
    <property type="match status" value="1"/>
</dbReference>
<dbReference type="SMART" id="SM00950">
    <property type="entry name" value="Piwi"/>
    <property type="match status" value="1"/>
</dbReference>
<dbReference type="SUPFAM" id="SSF53098">
    <property type="entry name" value="Ribonuclease H-like"/>
    <property type="match status" value="1"/>
</dbReference>
<reference evidence="2" key="1">
    <citation type="journal article" date="2023" name="Mol. Phylogenet. Evol.">
        <title>Genome-scale phylogeny and comparative genomics of the fungal order Sordariales.</title>
        <authorList>
            <person name="Hensen N."/>
            <person name="Bonometti L."/>
            <person name="Westerberg I."/>
            <person name="Brannstrom I.O."/>
            <person name="Guillou S."/>
            <person name="Cros-Aarteil S."/>
            <person name="Calhoun S."/>
            <person name="Haridas S."/>
            <person name="Kuo A."/>
            <person name="Mondo S."/>
            <person name="Pangilinan J."/>
            <person name="Riley R."/>
            <person name="LaButti K."/>
            <person name="Andreopoulos B."/>
            <person name="Lipzen A."/>
            <person name="Chen C."/>
            <person name="Yan M."/>
            <person name="Daum C."/>
            <person name="Ng V."/>
            <person name="Clum A."/>
            <person name="Steindorff A."/>
            <person name="Ohm R.A."/>
            <person name="Martin F."/>
            <person name="Silar P."/>
            <person name="Natvig D.O."/>
            <person name="Lalanne C."/>
            <person name="Gautier V."/>
            <person name="Ament-Velasquez S.L."/>
            <person name="Kruys A."/>
            <person name="Hutchinson M.I."/>
            <person name="Powell A.J."/>
            <person name="Barry K."/>
            <person name="Miller A.N."/>
            <person name="Grigoriev I.V."/>
            <person name="Debuchy R."/>
            <person name="Gladieux P."/>
            <person name="Hiltunen Thoren M."/>
            <person name="Johannesson H."/>
        </authorList>
    </citation>
    <scope>NUCLEOTIDE SEQUENCE</scope>
    <source>
        <strain evidence="2">CBS 314.62</strain>
    </source>
</reference>
<dbReference type="SMART" id="SM01163">
    <property type="entry name" value="DUF1785"/>
    <property type="match status" value="1"/>
</dbReference>
<evidence type="ECO:0000313" key="3">
    <source>
        <dbReference type="Proteomes" id="UP001270362"/>
    </source>
</evidence>
<dbReference type="Pfam" id="PF02171">
    <property type="entry name" value="Piwi"/>
    <property type="match status" value="1"/>
</dbReference>
<reference evidence="2" key="2">
    <citation type="submission" date="2023-06" db="EMBL/GenBank/DDBJ databases">
        <authorList>
            <consortium name="Lawrence Berkeley National Laboratory"/>
            <person name="Haridas S."/>
            <person name="Hensen N."/>
            <person name="Bonometti L."/>
            <person name="Westerberg I."/>
            <person name="Brannstrom I.O."/>
            <person name="Guillou S."/>
            <person name="Cros-Aarteil S."/>
            <person name="Calhoun S."/>
            <person name="Kuo A."/>
            <person name="Mondo S."/>
            <person name="Pangilinan J."/>
            <person name="Riley R."/>
            <person name="Labutti K."/>
            <person name="Andreopoulos B."/>
            <person name="Lipzen A."/>
            <person name="Chen C."/>
            <person name="Yanf M."/>
            <person name="Daum C."/>
            <person name="Ng V."/>
            <person name="Clum A."/>
            <person name="Steindorff A."/>
            <person name="Ohm R."/>
            <person name="Martin F."/>
            <person name="Silar P."/>
            <person name="Natvig D."/>
            <person name="Lalanne C."/>
            <person name="Gautier V."/>
            <person name="Ament-Velasquez S.L."/>
            <person name="Kruys A."/>
            <person name="Hutchinson M.I."/>
            <person name="Powell A.J."/>
            <person name="Barry K."/>
            <person name="Miller A.N."/>
            <person name="Grigoriev I.V."/>
            <person name="Debuchy R."/>
            <person name="Gladieux P."/>
            <person name="Thoren M.H."/>
            <person name="Johannesson H."/>
        </authorList>
    </citation>
    <scope>NUCLEOTIDE SEQUENCE</scope>
    <source>
        <strain evidence="2">CBS 314.62</strain>
    </source>
</reference>
<keyword evidence="3" id="KW-1185">Reference proteome</keyword>
<sequence>MTEEAGETFAVVEVEVTSEVVEVEATSVEEATAAAVTVEAVEEVVVSEEAVAVMMELIQNSPIPPPDPQITALENNWVQGHGAPVGQLTSALSKLSVAPSDSDSSTAFFPNRPSFGNRGIEVVLWANSFKLSISASSLFKYMLKVTHIPTGEEASKPKKAAGGGNKDAKEAKGRKLTIIIEEALKQLPAGSVVASEFKAQVVSLKKLALPENGTVRVQLNDRNRVETWDVRFNGPESINVQQLMGYLKTLNDPANNTSFPRYPDEIDAIGVVLGHTARADPNAAAVGRSRFFAIDDARADPAKVPEGAISILRGYFQSVRPATGRLLLNTNVTHGIFRRSIGLDELFARMNLDKMDQFHLMAQHMQARCLGELKKMHKYLARSRIRCKVRDEQNQQWHTIDRSIAGLATSKDGKGEQNGNAPQFQPGFQFGGPGNVKFYLRQPTSPSSTAPSTPGLSYNSFVTVAHYYTTKYGISVKMGMPLINVGSPGKPVYVLAEHCTVIPGQPLKTKLTPKEQDSMIQFACRPPPSNAVSITTSARAVLALDNNPLLNRFGIAIDKELVTVKARELAPPLLTYRNSAETVRPDNGGWLMKNVKVAKAGRPINSWTFLYMYSQNNATAAVKEAAGKFAKFMANSMGINIPREAKPPNGVTTQLPSPNSEAEVEAAFKKLANLQPRPELVLVVLPEKNTVLYNTVKKLADINHGIHTVCVVQEKILQEKGQLGYFANVSLKVNLKFGGVNHKVNDDVGLFKSGKTMVVGYDVTHPTNLAPGAGDDAPSMVGLVASVDSDLAQWPAVAWNNPSRVEMLDVTLDKEFQGRLRLWQAKNQNRLPENIIIYRDGVSEGQFATVLKEELPHIRAACTAVYKARSPPRISLIVSVKRHQTRFYPTDPAHIHQRSKSPKEGTVVDRGVTNVRYWDFFLQAHASLQGTARPAHYTVLLDEIFRADFGSEAANVLEKLTHEMCYLYGRATKAVSICPPAYYADLVCTRARIHKEELFSDTESVSTAAALTVGQRSVHPNLKDSMYYI</sequence>
<protein>
    <submittedName>
        <fullName evidence="2">Ribonuclease H-like domain-containing protein</fullName>
    </submittedName>
</protein>
<name>A0AAE0X175_9PEZI</name>
<dbReference type="Pfam" id="PF08699">
    <property type="entry name" value="ArgoL1"/>
    <property type="match status" value="1"/>
</dbReference>
<dbReference type="CDD" id="cd04657">
    <property type="entry name" value="Piwi_ago-like"/>
    <property type="match status" value="1"/>
</dbReference>
<dbReference type="InterPro" id="IPR045246">
    <property type="entry name" value="Piwi_ago-like"/>
</dbReference>
<dbReference type="InterPro" id="IPR032472">
    <property type="entry name" value="ArgoL2"/>
</dbReference>
<dbReference type="Gene3D" id="3.40.50.2300">
    <property type="match status" value="1"/>
</dbReference>
<dbReference type="InterPro" id="IPR036085">
    <property type="entry name" value="PAZ_dom_sf"/>
</dbReference>
<dbReference type="PANTHER" id="PTHR22891">
    <property type="entry name" value="EUKARYOTIC TRANSLATION INITIATION FACTOR 2C"/>
    <property type="match status" value="1"/>
</dbReference>
<accession>A0AAE0X175</accession>
<gene>
    <name evidence="2" type="ORF">B0T22DRAFT_494221</name>
</gene>
<comment type="caution">
    <text evidence="2">The sequence shown here is derived from an EMBL/GenBank/DDBJ whole genome shotgun (WGS) entry which is preliminary data.</text>
</comment>
<dbReference type="Gene3D" id="3.30.420.10">
    <property type="entry name" value="Ribonuclease H-like superfamily/Ribonuclease H"/>
    <property type="match status" value="1"/>
</dbReference>
<dbReference type="Proteomes" id="UP001270362">
    <property type="component" value="Unassembled WGS sequence"/>
</dbReference>
<dbReference type="SUPFAM" id="SSF101690">
    <property type="entry name" value="PAZ domain"/>
    <property type="match status" value="1"/>
</dbReference>
<proteinExistence type="predicted"/>
<feature type="domain" description="Piwi" evidence="1">
    <location>
        <begin position="680"/>
        <end position="996"/>
    </location>
</feature>
<dbReference type="Pfam" id="PF16488">
    <property type="entry name" value="ArgoL2"/>
    <property type="match status" value="1"/>
</dbReference>
<dbReference type="InterPro" id="IPR036397">
    <property type="entry name" value="RNaseH_sf"/>
</dbReference>
<dbReference type="Pfam" id="PF02170">
    <property type="entry name" value="PAZ"/>
    <property type="match status" value="1"/>
</dbReference>
<dbReference type="InterPro" id="IPR003165">
    <property type="entry name" value="Piwi"/>
</dbReference>
<organism evidence="2 3">
    <name type="scientific">Podospora appendiculata</name>
    <dbReference type="NCBI Taxonomy" id="314037"/>
    <lineage>
        <taxon>Eukaryota</taxon>
        <taxon>Fungi</taxon>
        <taxon>Dikarya</taxon>
        <taxon>Ascomycota</taxon>
        <taxon>Pezizomycotina</taxon>
        <taxon>Sordariomycetes</taxon>
        <taxon>Sordariomycetidae</taxon>
        <taxon>Sordariales</taxon>
        <taxon>Podosporaceae</taxon>
        <taxon>Podospora</taxon>
    </lineage>
</organism>
<dbReference type="GO" id="GO:0003723">
    <property type="term" value="F:RNA binding"/>
    <property type="evidence" value="ECO:0007669"/>
    <property type="project" value="InterPro"/>
</dbReference>